<dbReference type="Proteomes" id="UP000758603">
    <property type="component" value="Unassembled WGS sequence"/>
</dbReference>
<keyword evidence="1" id="KW-0560">Oxidoreductase</keyword>
<dbReference type="RefSeq" id="XP_045963125.1">
    <property type="nucleotide sequence ID" value="XM_046099022.1"/>
</dbReference>
<dbReference type="Pfam" id="PF00248">
    <property type="entry name" value="Aldo_ket_red"/>
    <property type="match status" value="1"/>
</dbReference>
<evidence type="ECO:0000259" key="2">
    <source>
        <dbReference type="Pfam" id="PF00248"/>
    </source>
</evidence>
<dbReference type="GO" id="GO:0016491">
    <property type="term" value="F:oxidoreductase activity"/>
    <property type="evidence" value="ECO:0007669"/>
    <property type="project" value="UniProtKB-KW"/>
</dbReference>
<name>A0A9P8UVX0_9PEZI</name>
<dbReference type="PANTHER" id="PTHR43364:SF4">
    <property type="entry name" value="NAD(P)-LINKED OXIDOREDUCTASE SUPERFAMILY PROTEIN"/>
    <property type="match status" value="1"/>
</dbReference>
<dbReference type="CDD" id="cd19075">
    <property type="entry name" value="AKR_AKR7A1-5"/>
    <property type="match status" value="1"/>
</dbReference>
<gene>
    <name evidence="3" type="ORF">BKA67DRAFT_529182</name>
</gene>
<feature type="domain" description="NADP-dependent oxidoreductase" evidence="2">
    <location>
        <begin position="12"/>
        <end position="316"/>
    </location>
</feature>
<accession>A0A9P8UVX0</accession>
<dbReference type="PANTHER" id="PTHR43364">
    <property type="entry name" value="NADH-SPECIFIC METHYLGLYOXAL REDUCTASE-RELATED"/>
    <property type="match status" value="1"/>
</dbReference>
<dbReference type="InterPro" id="IPR036812">
    <property type="entry name" value="NAD(P)_OxRdtase_dom_sf"/>
</dbReference>
<dbReference type="Gene3D" id="3.20.20.100">
    <property type="entry name" value="NADP-dependent oxidoreductase domain"/>
    <property type="match status" value="1"/>
</dbReference>
<dbReference type="EMBL" id="JAGPXC010000001">
    <property type="protein sequence ID" value="KAH6658994.1"/>
    <property type="molecule type" value="Genomic_DNA"/>
</dbReference>
<reference evidence="3" key="1">
    <citation type="journal article" date="2021" name="Nat. Commun.">
        <title>Genetic determinants of endophytism in the Arabidopsis root mycobiome.</title>
        <authorList>
            <person name="Mesny F."/>
            <person name="Miyauchi S."/>
            <person name="Thiergart T."/>
            <person name="Pickel B."/>
            <person name="Atanasova L."/>
            <person name="Karlsson M."/>
            <person name="Huettel B."/>
            <person name="Barry K.W."/>
            <person name="Haridas S."/>
            <person name="Chen C."/>
            <person name="Bauer D."/>
            <person name="Andreopoulos W."/>
            <person name="Pangilinan J."/>
            <person name="LaButti K."/>
            <person name="Riley R."/>
            <person name="Lipzen A."/>
            <person name="Clum A."/>
            <person name="Drula E."/>
            <person name="Henrissat B."/>
            <person name="Kohler A."/>
            <person name="Grigoriev I.V."/>
            <person name="Martin F.M."/>
            <person name="Hacquard S."/>
        </authorList>
    </citation>
    <scope>NUCLEOTIDE SEQUENCE</scope>
    <source>
        <strain evidence="3">MPI-SDFR-AT-0073</strain>
    </source>
</reference>
<proteinExistence type="predicted"/>
<dbReference type="InterPro" id="IPR050523">
    <property type="entry name" value="AKR_Detox_Biosynth"/>
</dbReference>
<sequence length="329" mass="36974">MGSRSPTTAMTIVLGTMSFGEPGTREHPEINTVDQAREVLDVFQSYGHSRLDTARTYGEGTTEGLLADVGWQDRGLRVDTKLFPSAGHPLERGAGYTHSAADVRRGLLDSLKALGADRVETFFLHGPDRKHPFEETLEAVNSLRLEGRFERFGLSNYPSWEVARICEICDKRGWPRPSVYEGHYNVLMRRTEDELFPCLRYYGMSFHVYSPLCSGFLTGQYSRGVKVADIPNLHLRSLWNPLYFDGLDILQAAAKKHSLTLPELCLRWLVHHSNLRQDLGDAILTGAATAQILDSNLQQFEKGPLPDDVVEAVDAAWFTVRAGAPKYWY</sequence>
<protein>
    <submittedName>
        <fullName evidence="3">Aldo/keto reductase</fullName>
    </submittedName>
</protein>
<evidence type="ECO:0000313" key="4">
    <source>
        <dbReference type="Proteomes" id="UP000758603"/>
    </source>
</evidence>
<evidence type="ECO:0000256" key="1">
    <source>
        <dbReference type="ARBA" id="ARBA00023002"/>
    </source>
</evidence>
<evidence type="ECO:0000313" key="3">
    <source>
        <dbReference type="EMBL" id="KAH6658994.1"/>
    </source>
</evidence>
<dbReference type="OrthoDB" id="2310150at2759"/>
<keyword evidence="4" id="KW-1185">Reference proteome</keyword>
<dbReference type="InterPro" id="IPR023210">
    <property type="entry name" value="NADP_OxRdtase_dom"/>
</dbReference>
<dbReference type="SUPFAM" id="SSF51430">
    <property type="entry name" value="NAD(P)-linked oxidoreductase"/>
    <property type="match status" value="1"/>
</dbReference>
<dbReference type="GeneID" id="70127914"/>
<comment type="caution">
    <text evidence="3">The sequence shown here is derived from an EMBL/GenBank/DDBJ whole genome shotgun (WGS) entry which is preliminary data.</text>
</comment>
<dbReference type="AlphaFoldDB" id="A0A9P8UVX0"/>
<organism evidence="3 4">
    <name type="scientific">Truncatella angustata</name>
    <dbReference type="NCBI Taxonomy" id="152316"/>
    <lineage>
        <taxon>Eukaryota</taxon>
        <taxon>Fungi</taxon>
        <taxon>Dikarya</taxon>
        <taxon>Ascomycota</taxon>
        <taxon>Pezizomycotina</taxon>
        <taxon>Sordariomycetes</taxon>
        <taxon>Xylariomycetidae</taxon>
        <taxon>Amphisphaeriales</taxon>
        <taxon>Sporocadaceae</taxon>
        <taxon>Truncatella</taxon>
    </lineage>
</organism>